<gene>
    <name evidence="1" type="ORF">BJ322DRAFT_992711</name>
</gene>
<dbReference type="InterPro" id="IPR032466">
    <property type="entry name" value="Metal_Hydrolase"/>
</dbReference>
<feature type="non-terminal residue" evidence="1">
    <location>
        <position position="1"/>
    </location>
</feature>
<reference evidence="1" key="2">
    <citation type="submission" date="2020-11" db="EMBL/GenBank/DDBJ databases">
        <authorList>
            <consortium name="DOE Joint Genome Institute"/>
            <person name="Kuo A."/>
            <person name="Miyauchi S."/>
            <person name="Kiss E."/>
            <person name="Drula E."/>
            <person name="Kohler A."/>
            <person name="Sanchez-Garcia M."/>
            <person name="Andreopoulos B."/>
            <person name="Barry K.W."/>
            <person name="Bonito G."/>
            <person name="Buee M."/>
            <person name="Carver A."/>
            <person name="Chen C."/>
            <person name="Cichocki N."/>
            <person name="Clum A."/>
            <person name="Culley D."/>
            <person name="Crous P.W."/>
            <person name="Fauchery L."/>
            <person name="Girlanda M."/>
            <person name="Hayes R."/>
            <person name="Keri Z."/>
            <person name="Labutti K."/>
            <person name="Lipzen A."/>
            <person name="Lombard V."/>
            <person name="Magnuson J."/>
            <person name="Maillard F."/>
            <person name="Morin E."/>
            <person name="Murat C."/>
            <person name="Nolan M."/>
            <person name="Ohm R."/>
            <person name="Pangilinan J."/>
            <person name="Pereira M."/>
            <person name="Perotto S."/>
            <person name="Peter M."/>
            <person name="Riley R."/>
            <person name="Sitrit Y."/>
            <person name="Stielow B."/>
            <person name="Szollosi G."/>
            <person name="Zifcakova L."/>
            <person name="Stursova M."/>
            <person name="Spatafora J.W."/>
            <person name="Tedersoo L."/>
            <person name="Vaario L.-M."/>
            <person name="Yamada A."/>
            <person name="Yan M."/>
            <person name="Wang P."/>
            <person name="Xu J."/>
            <person name="Bruns T."/>
            <person name="Baldrian P."/>
            <person name="Vilgalys R."/>
            <person name="Henrissat B."/>
            <person name="Grigoriev I.V."/>
            <person name="Hibbett D."/>
            <person name="Nagy L.G."/>
            <person name="Martin F.M."/>
        </authorList>
    </citation>
    <scope>NUCLEOTIDE SEQUENCE</scope>
    <source>
        <strain evidence="1">UH-Tt-Lm1</strain>
    </source>
</reference>
<reference evidence="1" key="1">
    <citation type="journal article" date="2020" name="Nat. Commun.">
        <title>Large-scale genome sequencing of mycorrhizal fungi provides insights into the early evolution of symbiotic traits.</title>
        <authorList>
            <person name="Miyauchi S."/>
            <person name="Kiss E."/>
            <person name="Kuo A."/>
            <person name="Drula E."/>
            <person name="Kohler A."/>
            <person name="Sanchez-Garcia M."/>
            <person name="Morin E."/>
            <person name="Andreopoulos B."/>
            <person name="Barry K.W."/>
            <person name="Bonito G."/>
            <person name="Buee M."/>
            <person name="Carver A."/>
            <person name="Chen C."/>
            <person name="Cichocki N."/>
            <person name="Clum A."/>
            <person name="Culley D."/>
            <person name="Crous P.W."/>
            <person name="Fauchery L."/>
            <person name="Girlanda M."/>
            <person name="Hayes R.D."/>
            <person name="Keri Z."/>
            <person name="LaButti K."/>
            <person name="Lipzen A."/>
            <person name="Lombard V."/>
            <person name="Magnuson J."/>
            <person name="Maillard F."/>
            <person name="Murat C."/>
            <person name="Nolan M."/>
            <person name="Ohm R.A."/>
            <person name="Pangilinan J."/>
            <person name="Pereira M.F."/>
            <person name="Perotto S."/>
            <person name="Peter M."/>
            <person name="Pfister S."/>
            <person name="Riley R."/>
            <person name="Sitrit Y."/>
            <person name="Stielow J.B."/>
            <person name="Szollosi G."/>
            <person name="Zifcakova L."/>
            <person name="Stursova M."/>
            <person name="Spatafora J.W."/>
            <person name="Tedersoo L."/>
            <person name="Vaario L.M."/>
            <person name="Yamada A."/>
            <person name="Yan M."/>
            <person name="Wang P."/>
            <person name="Xu J."/>
            <person name="Bruns T."/>
            <person name="Baldrian P."/>
            <person name="Vilgalys R."/>
            <person name="Dunand C."/>
            <person name="Henrissat B."/>
            <person name="Grigoriev I.V."/>
            <person name="Hibbett D."/>
            <person name="Nagy L.G."/>
            <person name="Martin F.M."/>
        </authorList>
    </citation>
    <scope>NUCLEOTIDE SEQUENCE</scope>
    <source>
        <strain evidence="1">UH-Tt-Lm1</strain>
    </source>
</reference>
<dbReference type="Proteomes" id="UP000736335">
    <property type="component" value="Unassembled WGS sequence"/>
</dbReference>
<dbReference type="SUPFAM" id="SSF51556">
    <property type="entry name" value="Metallo-dependent hydrolases"/>
    <property type="match status" value="1"/>
</dbReference>
<evidence type="ECO:0000313" key="2">
    <source>
        <dbReference type="Proteomes" id="UP000736335"/>
    </source>
</evidence>
<evidence type="ECO:0000313" key="1">
    <source>
        <dbReference type="EMBL" id="KAF9782400.1"/>
    </source>
</evidence>
<dbReference type="Gene3D" id="3.20.20.140">
    <property type="entry name" value="Metal-dependent hydrolases"/>
    <property type="match status" value="1"/>
</dbReference>
<dbReference type="AlphaFoldDB" id="A0A9P6L4W7"/>
<organism evidence="1 2">
    <name type="scientific">Thelephora terrestris</name>
    <dbReference type="NCBI Taxonomy" id="56493"/>
    <lineage>
        <taxon>Eukaryota</taxon>
        <taxon>Fungi</taxon>
        <taxon>Dikarya</taxon>
        <taxon>Basidiomycota</taxon>
        <taxon>Agaricomycotina</taxon>
        <taxon>Agaricomycetes</taxon>
        <taxon>Thelephorales</taxon>
        <taxon>Thelephoraceae</taxon>
        <taxon>Thelephora</taxon>
    </lineage>
</organism>
<sequence length="66" mass="7164">AMKILDPNLKDGIHQWRDGKRIVKEGAKSCLEGTTTLAGRAVTLDTCVRNFAKFNVCSLGEAIKCA</sequence>
<feature type="non-terminal residue" evidence="1">
    <location>
        <position position="66"/>
    </location>
</feature>
<comment type="caution">
    <text evidence="1">The sequence shown here is derived from an EMBL/GenBank/DDBJ whole genome shotgun (WGS) entry which is preliminary data.</text>
</comment>
<dbReference type="EMBL" id="WIUZ02000012">
    <property type="protein sequence ID" value="KAF9782400.1"/>
    <property type="molecule type" value="Genomic_DNA"/>
</dbReference>
<proteinExistence type="predicted"/>
<keyword evidence="2" id="KW-1185">Reference proteome</keyword>
<accession>A0A9P6L4W7</accession>
<protein>
    <submittedName>
        <fullName evidence="1">Uncharacterized protein</fullName>
    </submittedName>
</protein>
<dbReference type="OrthoDB" id="10264777at2759"/>
<name>A0A9P6L4W7_9AGAM</name>